<comment type="subcellular location">
    <subcellularLocation>
        <location evidence="1">Membrane</location>
        <topology evidence="1">Multi-pass membrane protein</topology>
    </subcellularLocation>
</comment>
<reference evidence="7" key="1">
    <citation type="submission" date="2022-08" db="EMBL/GenBank/DDBJ databases">
        <title>Alicyclobacillus fastidiosus DSM 17978, complete genome.</title>
        <authorList>
            <person name="Wang Q."/>
            <person name="Cai R."/>
            <person name="Wang Z."/>
        </authorList>
    </citation>
    <scope>NUCLEOTIDE SEQUENCE</scope>
    <source>
        <strain evidence="7">DSM 17978</strain>
    </source>
</reference>
<dbReference type="PANTHER" id="PTHR30614">
    <property type="entry name" value="MEMBRANE COMPONENT OF AMINO ACID ABC TRANSPORTER"/>
    <property type="match status" value="1"/>
</dbReference>
<evidence type="ECO:0000313" key="7">
    <source>
        <dbReference type="EMBL" id="WAH43848.1"/>
    </source>
</evidence>
<dbReference type="InterPro" id="IPR035906">
    <property type="entry name" value="MetI-like_sf"/>
</dbReference>
<evidence type="ECO:0000256" key="4">
    <source>
        <dbReference type="ARBA" id="ARBA00022989"/>
    </source>
</evidence>
<dbReference type="Proteomes" id="UP001164761">
    <property type="component" value="Chromosome"/>
</dbReference>
<evidence type="ECO:0000256" key="3">
    <source>
        <dbReference type="ARBA" id="ARBA00022970"/>
    </source>
</evidence>
<dbReference type="PANTHER" id="PTHR30614:SF0">
    <property type="entry name" value="L-CYSTINE TRANSPORT SYSTEM PERMEASE PROTEIN TCYL"/>
    <property type="match status" value="1"/>
</dbReference>
<dbReference type="InterPro" id="IPR043429">
    <property type="entry name" value="ArtM/GltK/GlnP/TcyL/YhdX-like"/>
</dbReference>
<dbReference type="SUPFAM" id="SSF161098">
    <property type="entry name" value="MetI-like"/>
    <property type="match status" value="1"/>
</dbReference>
<evidence type="ECO:0000256" key="1">
    <source>
        <dbReference type="ARBA" id="ARBA00004141"/>
    </source>
</evidence>
<sequence>MKDTSLAAVITVPELFQKAQDIVGSTFKPFPVYIGAAIVCLAFCTVLAWLQHTLELRLSRYVAS</sequence>
<keyword evidence="8" id="KW-1185">Reference proteome</keyword>
<evidence type="ECO:0000256" key="6">
    <source>
        <dbReference type="SAM" id="Phobius"/>
    </source>
</evidence>
<evidence type="ECO:0000313" key="8">
    <source>
        <dbReference type="Proteomes" id="UP001164761"/>
    </source>
</evidence>
<dbReference type="RefSeq" id="WP_268007754.1">
    <property type="nucleotide sequence ID" value="NZ_BSUT01000001.1"/>
</dbReference>
<keyword evidence="3" id="KW-0813">Transport</keyword>
<proteinExistence type="predicted"/>
<name>A0ABY6ZMQ2_9BACL</name>
<dbReference type="EMBL" id="CP104067">
    <property type="protein sequence ID" value="WAH43848.1"/>
    <property type="molecule type" value="Genomic_DNA"/>
</dbReference>
<organism evidence="7 8">
    <name type="scientific">Alicyclobacillus fastidiosus</name>
    <dbReference type="NCBI Taxonomy" id="392011"/>
    <lineage>
        <taxon>Bacteria</taxon>
        <taxon>Bacillati</taxon>
        <taxon>Bacillota</taxon>
        <taxon>Bacilli</taxon>
        <taxon>Bacillales</taxon>
        <taxon>Alicyclobacillaceae</taxon>
        <taxon>Alicyclobacillus</taxon>
    </lineage>
</organism>
<evidence type="ECO:0000256" key="2">
    <source>
        <dbReference type="ARBA" id="ARBA00022692"/>
    </source>
</evidence>
<dbReference type="Gene3D" id="1.10.3720.10">
    <property type="entry name" value="MetI-like"/>
    <property type="match status" value="1"/>
</dbReference>
<keyword evidence="2 6" id="KW-0812">Transmembrane</keyword>
<keyword evidence="4 6" id="KW-1133">Transmembrane helix</keyword>
<gene>
    <name evidence="7" type="ORF">NZD89_10930</name>
</gene>
<feature type="transmembrane region" description="Helical" evidence="6">
    <location>
        <begin position="30"/>
        <end position="50"/>
    </location>
</feature>
<protein>
    <submittedName>
        <fullName evidence="7">Uncharacterized protein</fullName>
    </submittedName>
</protein>
<accession>A0ABY6ZMQ2</accession>
<evidence type="ECO:0000256" key="5">
    <source>
        <dbReference type="ARBA" id="ARBA00023136"/>
    </source>
</evidence>
<keyword evidence="3" id="KW-0029">Amino-acid transport</keyword>
<keyword evidence="5 6" id="KW-0472">Membrane</keyword>